<feature type="active site" description="Proton acceptor" evidence="3">
    <location>
        <position position="72"/>
    </location>
</feature>
<comment type="cofactor">
    <cofactor evidence="1 3">
        <name>a divalent metal cation</name>
        <dbReference type="ChEBI" id="CHEBI:60240"/>
    </cofactor>
</comment>
<comment type="similarity">
    <text evidence="3">Belongs to the Maf family.</text>
</comment>
<dbReference type="Proteomes" id="UP000217171">
    <property type="component" value="Chromosome"/>
</dbReference>
<comment type="subcellular location">
    <subcellularLocation>
        <location evidence="3">Cytoplasm</location>
    </subcellularLocation>
</comment>
<dbReference type="InterPro" id="IPR003697">
    <property type="entry name" value="Maf-like"/>
</dbReference>
<dbReference type="GO" id="GO:0009117">
    <property type="term" value="P:nucleotide metabolic process"/>
    <property type="evidence" value="ECO:0007669"/>
    <property type="project" value="UniProtKB-KW"/>
</dbReference>
<reference evidence="4 5" key="1">
    <citation type="submission" date="2016-07" db="EMBL/GenBank/DDBJ databases">
        <title>High microdiversification within the ubiquitous acI lineage of Actinobacteria.</title>
        <authorList>
            <person name="Neuenschwander S.M."/>
            <person name="Salcher M."/>
            <person name="Ghai R."/>
            <person name="Pernthaler J."/>
        </authorList>
    </citation>
    <scope>NUCLEOTIDE SEQUENCE [LARGE SCALE GENOMIC DNA]</scope>
    <source>
        <strain evidence="4">MMS-21-160</strain>
    </source>
</reference>
<proteinExistence type="inferred from homology"/>
<comment type="caution">
    <text evidence="3">Lacks conserved residue(s) required for the propagation of feature annotation.</text>
</comment>
<evidence type="ECO:0000256" key="2">
    <source>
        <dbReference type="ARBA" id="ARBA00022801"/>
    </source>
</evidence>
<accession>A0A249K845</accession>
<dbReference type="KEGG" id="nhi:B1s21160_01005"/>
<dbReference type="Pfam" id="PF02545">
    <property type="entry name" value="Maf"/>
    <property type="match status" value="1"/>
</dbReference>
<evidence type="ECO:0000256" key="1">
    <source>
        <dbReference type="ARBA" id="ARBA00001968"/>
    </source>
</evidence>
<dbReference type="GO" id="GO:0047429">
    <property type="term" value="F:nucleoside triphosphate diphosphatase activity"/>
    <property type="evidence" value="ECO:0007669"/>
    <property type="project" value="UniProtKB-EC"/>
</dbReference>
<dbReference type="HAMAP" id="MF_00528">
    <property type="entry name" value="Maf"/>
    <property type="match status" value="1"/>
</dbReference>
<organism evidence="4 5">
    <name type="scientific">Candidatus Nanopelagicus hibericus</name>
    <dbReference type="NCBI Taxonomy" id="1884915"/>
    <lineage>
        <taxon>Bacteria</taxon>
        <taxon>Bacillati</taxon>
        <taxon>Actinomycetota</taxon>
        <taxon>Actinomycetes</taxon>
        <taxon>Candidatus Nanopelagicales</taxon>
        <taxon>Candidatus Nanopelagicaceae</taxon>
        <taxon>Candidatus Nanopelagicus</taxon>
    </lineage>
</organism>
<dbReference type="OrthoDB" id="3527985at2"/>
<comment type="catalytic activity">
    <reaction evidence="3">
        <text>a ribonucleoside 5'-triphosphate + H2O = a ribonucleoside 5'-phosphate + diphosphate + H(+)</text>
        <dbReference type="Rhea" id="RHEA:23996"/>
        <dbReference type="ChEBI" id="CHEBI:15377"/>
        <dbReference type="ChEBI" id="CHEBI:15378"/>
        <dbReference type="ChEBI" id="CHEBI:33019"/>
        <dbReference type="ChEBI" id="CHEBI:58043"/>
        <dbReference type="ChEBI" id="CHEBI:61557"/>
        <dbReference type="EC" id="3.6.1.9"/>
    </reaction>
</comment>
<comment type="function">
    <text evidence="3">Nucleoside triphosphate pyrophosphatase. May have a dual role in cell division arrest and in preventing the incorporation of modified nucleotides into cellular nucleic acids.</text>
</comment>
<evidence type="ECO:0000313" key="4">
    <source>
        <dbReference type="EMBL" id="ASY12948.1"/>
    </source>
</evidence>
<dbReference type="PANTHER" id="PTHR43213">
    <property type="entry name" value="BIFUNCTIONAL DTTP/UTP PYROPHOSPHATASE/METHYLTRANSFERASE PROTEIN-RELATED"/>
    <property type="match status" value="1"/>
</dbReference>
<dbReference type="CDD" id="cd00555">
    <property type="entry name" value="Maf"/>
    <property type="match status" value="1"/>
</dbReference>
<dbReference type="SUPFAM" id="SSF52972">
    <property type="entry name" value="ITPase-like"/>
    <property type="match status" value="1"/>
</dbReference>
<dbReference type="Gene3D" id="3.90.950.10">
    <property type="match status" value="1"/>
</dbReference>
<dbReference type="RefSeq" id="WP_095672048.1">
    <property type="nucleotide sequence ID" value="NZ_CP016771.1"/>
</dbReference>
<keyword evidence="3" id="KW-0546">Nucleotide metabolism</keyword>
<dbReference type="InterPro" id="IPR029001">
    <property type="entry name" value="ITPase-like_fam"/>
</dbReference>
<protein>
    <recommendedName>
        <fullName evidence="3">Nucleoside triphosphate pyrophosphatase</fullName>
        <ecNumber evidence="3">3.6.1.9</ecNumber>
    </recommendedName>
    <alternativeName>
        <fullName evidence="3">Nucleotide pyrophosphatase</fullName>
        <shortName evidence="3">Nucleotide PPase</shortName>
    </alternativeName>
</protein>
<evidence type="ECO:0000256" key="3">
    <source>
        <dbReference type="HAMAP-Rule" id="MF_00528"/>
    </source>
</evidence>
<keyword evidence="5" id="KW-1185">Reference proteome</keyword>
<name>A0A249K845_9ACTN</name>
<dbReference type="GO" id="GO:0005737">
    <property type="term" value="C:cytoplasm"/>
    <property type="evidence" value="ECO:0007669"/>
    <property type="project" value="UniProtKB-SubCell"/>
</dbReference>
<keyword evidence="3" id="KW-0963">Cytoplasm</keyword>
<dbReference type="EMBL" id="CP016771">
    <property type="protein sequence ID" value="ASY12948.1"/>
    <property type="molecule type" value="Genomic_DNA"/>
</dbReference>
<dbReference type="NCBIfam" id="TIGR00172">
    <property type="entry name" value="maf"/>
    <property type="match status" value="1"/>
</dbReference>
<dbReference type="PANTHER" id="PTHR43213:SF5">
    <property type="entry name" value="BIFUNCTIONAL DTTP_UTP PYROPHOSPHATASE_METHYLTRANSFERASE PROTEIN-RELATED"/>
    <property type="match status" value="1"/>
</dbReference>
<gene>
    <name evidence="4" type="ORF">B1s21160_01005</name>
</gene>
<comment type="catalytic activity">
    <reaction evidence="3">
        <text>a 2'-deoxyribonucleoside 5'-triphosphate + H2O = a 2'-deoxyribonucleoside 5'-phosphate + diphosphate + H(+)</text>
        <dbReference type="Rhea" id="RHEA:44644"/>
        <dbReference type="ChEBI" id="CHEBI:15377"/>
        <dbReference type="ChEBI" id="CHEBI:15378"/>
        <dbReference type="ChEBI" id="CHEBI:33019"/>
        <dbReference type="ChEBI" id="CHEBI:61560"/>
        <dbReference type="ChEBI" id="CHEBI:65317"/>
        <dbReference type="EC" id="3.6.1.9"/>
    </reaction>
</comment>
<dbReference type="EC" id="3.6.1.9" evidence="3"/>
<keyword evidence="2 3" id="KW-0378">Hydrolase</keyword>
<dbReference type="PIRSF" id="PIRSF006305">
    <property type="entry name" value="Maf"/>
    <property type="match status" value="1"/>
</dbReference>
<dbReference type="AlphaFoldDB" id="A0A249K845"/>
<evidence type="ECO:0000313" key="5">
    <source>
        <dbReference type="Proteomes" id="UP000217171"/>
    </source>
</evidence>
<sequence length="199" mass="21267">MIELILASASPSRLRLLESVGITPKVIVSGVNEEAAEFASLTPAELVIALAILKAHTVKDIAPANSLIIGCDSTFEFEGKSLGKPETKENAIQRCKQLSGQSGYLHTGHCLIDLKQGVELSEKSTSKVTFAQMSDEEIVDYVNSGEPLQVAGGFTLDGLSSAFITKIEGDPSGIIGLSLPLLRKMIISLGYSWPELKHK</sequence>